<dbReference type="InterPro" id="IPR010982">
    <property type="entry name" value="Lambda_DNA-bd_dom_sf"/>
</dbReference>
<comment type="caution">
    <text evidence="2">The sequence shown here is derived from an EMBL/GenBank/DDBJ whole genome shotgun (WGS) entry which is preliminary data.</text>
</comment>
<sequence length="69" mass="7961">MKASYKKLWKLLIDKDMKKKELMEQAGISSFSIRKLSRGENVTMEVLGKICKVLNCTLDDICEFEETDS</sequence>
<evidence type="ECO:0000313" key="3">
    <source>
        <dbReference type="Proteomes" id="UP000191554"/>
    </source>
</evidence>
<accession>A0A1V4SDS6</accession>
<reference evidence="2 3" key="1">
    <citation type="submission" date="2017-03" db="EMBL/GenBank/DDBJ databases">
        <title>Genome sequence of Clostridium hungatei DSM 14427.</title>
        <authorList>
            <person name="Poehlein A."/>
            <person name="Daniel R."/>
        </authorList>
    </citation>
    <scope>NUCLEOTIDE SEQUENCE [LARGE SCALE GENOMIC DNA]</scope>
    <source>
        <strain evidence="2 3">DSM 14427</strain>
    </source>
</reference>
<dbReference type="STRING" id="48256.CLHUN_40680"/>
<dbReference type="Proteomes" id="UP000191554">
    <property type="component" value="Unassembled WGS sequence"/>
</dbReference>
<dbReference type="EMBL" id="MZGX01000035">
    <property type="protein sequence ID" value="OPX42069.1"/>
    <property type="molecule type" value="Genomic_DNA"/>
</dbReference>
<dbReference type="RefSeq" id="WP_015261714.1">
    <property type="nucleotide sequence ID" value="NZ_MZGX01000035.1"/>
</dbReference>
<gene>
    <name evidence="2" type="ORF">CLHUN_40680</name>
</gene>
<dbReference type="OrthoDB" id="9804186at2"/>
<name>A0A1V4SDS6_RUMHU</name>
<dbReference type="Pfam" id="PF13443">
    <property type="entry name" value="HTH_26"/>
    <property type="match status" value="1"/>
</dbReference>
<dbReference type="SUPFAM" id="SSF47413">
    <property type="entry name" value="lambda repressor-like DNA-binding domains"/>
    <property type="match status" value="1"/>
</dbReference>
<evidence type="ECO:0000313" key="2">
    <source>
        <dbReference type="EMBL" id="OPX42069.1"/>
    </source>
</evidence>
<dbReference type="CDD" id="cd00093">
    <property type="entry name" value="HTH_XRE"/>
    <property type="match status" value="1"/>
</dbReference>
<dbReference type="GO" id="GO:0003677">
    <property type="term" value="F:DNA binding"/>
    <property type="evidence" value="ECO:0007669"/>
    <property type="project" value="InterPro"/>
</dbReference>
<protein>
    <recommendedName>
        <fullName evidence="1">HTH cro/C1-type domain-containing protein</fullName>
    </recommendedName>
</protein>
<proteinExistence type="predicted"/>
<dbReference type="Gene3D" id="1.10.260.40">
    <property type="entry name" value="lambda repressor-like DNA-binding domains"/>
    <property type="match status" value="1"/>
</dbReference>
<dbReference type="InterPro" id="IPR001387">
    <property type="entry name" value="Cro/C1-type_HTH"/>
</dbReference>
<dbReference type="PROSITE" id="PS50943">
    <property type="entry name" value="HTH_CROC1"/>
    <property type="match status" value="1"/>
</dbReference>
<evidence type="ECO:0000259" key="1">
    <source>
        <dbReference type="PROSITE" id="PS50943"/>
    </source>
</evidence>
<feature type="domain" description="HTH cro/C1-type" evidence="1">
    <location>
        <begin position="8"/>
        <end position="61"/>
    </location>
</feature>
<dbReference type="REBASE" id="200205">
    <property type="entry name" value="C.Chu14427ORF40680P"/>
</dbReference>
<organism evidence="2 3">
    <name type="scientific">Ruminiclostridium hungatei</name>
    <name type="common">Clostridium hungatei</name>
    <dbReference type="NCBI Taxonomy" id="48256"/>
    <lineage>
        <taxon>Bacteria</taxon>
        <taxon>Bacillati</taxon>
        <taxon>Bacillota</taxon>
        <taxon>Clostridia</taxon>
        <taxon>Eubacteriales</taxon>
        <taxon>Oscillospiraceae</taxon>
        <taxon>Ruminiclostridium</taxon>
    </lineage>
</organism>
<dbReference type="AlphaFoldDB" id="A0A1V4SDS6"/>
<keyword evidence="3" id="KW-1185">Reference proteome</keyword>